<feature type="transmembrane region" description="Helical" evidence="6">
    <location>
        <begin position="336"/>
        <end position="359"/>
    </location>
</feature>
<dbReference type="GO" id="GO:0015297">
    <property type="term" value="F:antiporter activity"/>
    <property type="evidence" value="ECO:0007669"/>
    <property type="project" value="InterPro"/>
</dbReference>
<organism evidence="8 9">
    <name type="scientific">Rhododendron simsii</name>
    <name type="common">Sims's rhododendron</name>
    <dbReference type="NCBI Taxonomy" id="118357"/>
    <lineage>
        <taxon>Eukaryota</taxon>
        <taxon>Viridiplantae</taxon>
        <taxon>Streptophyta</taxon>
        <taxon>Embryophyta</taxon>
        <taxon>Tracheophyta</taxon>
        <taxon>Spermatophyta</taxon>
        <taxon>Magnoliopsida</taxon>
        <taxon>eudicotyledons</taxon>
        <taxon>Gunneridae</taxon>
        <taxon>Pentapetalae</taxon>
        <taxon>asterids</taxon>
        <taxon>Ericales</taxon>
        <taxon>Ericaceae</taxon>
        <taxon>Ericoideae</taxon>
        <taxon>Rhodoreae</taxon>
        <taxon>Rhododendron</taxon>
    </lineage>
</organism>
<comment type="similarity">
    <text evidence="2 6">Belongs to the multi antimicrobial extrusion (MATE) (TC 2.A.66.1) family.</text>
</comment>
<dbReference type="Pfam" id="PF01554">
    <property type="entry name" value="MatE"/>
    <property type="match status" value="1"/>
</dbReference>
<feature type="transmembrane region" description="Helical" evidence="6">
    <location>
        <begin position="365"/>
        <end position="387"/>
    </location>
</feature>
<dbReference type="CDD" id="cd13132">
    <property type="entry name" value="MATE_eukaryotic"/>
    <property type="match status" value="1"/>
</dbReference>
<dbReference type="EMBL" id="WJXA01000002">
    <property type="protein sequence ID" value="KAF7150963.1"/>
    <property type="molecule type" value="Genomic_DNA"/>
</dbReference>
<evidence type="ECO:0000313" key="9">
    <source>
        <dbReference type="Proteomes" id="UP000626092"/>
    </source>
</evidence>
<evidence type="ECO:0000256" key="3">
    <source>
        <dbReference type="ARBA" id="ARBA00022692"/>
    </source>
</evidence>
<dbReference type="OrthoDB" id="2126698at2759"/>
<dbReference type="GO" id="GO:0042910">
    <property type="term" value="F:xenobiotic transmembrane transporter activity"/>
    <property type="evidence" value="ECO:0007669"/>
    <property type="project" value="InterPro"/>
</dbReference>
<comment type="subcellular location">
    <subcellularLocation>
        <location evidence="1">Membrane</location>
        <topology evidence="1">Multi-pass membrane protein</topology>
    </subcellularLocation>
</comment>
<gene>
    <name evidence="8" type="ORF">RHSIM_Rhsim02G0108600</name>
</gene>
<feature type="transmembrane region" description="Helical" evidence="6">
    <location>
        <begin position="250"/>
        <end position="270"/>
    </location>
</feature>
<proteinExistence type="inferred from homology"/>
<evidence type="ECO:0000256" key="6">
    <source>
        <dbReference type="RuleBase" id="RU004914"/>
    </source>
</evidence>
<dbReference type="InterPro" id="IPR002528">
    <property type="entry name" value="MATE_fam"/>
</dbReference>
<evidence type="ECO:0000256" key="2">
    <source>
        <dbReference type="ARBA" id="ARBA00010199"/>
    </source>
</evidence>
<feature type="transmembrane region" description="Helical" evidence="6">
    <location>
        <begin position="290"/>
        <end position="315"/>
    </location>
</feature>
<keyword evidence="3 6" id="KW-0812">Transmembrane</keyword>
<keyword evidence="5 6" id="KW-0472">Membrane</keyword>
<feature type="transmembrane region" description="Helical" evidence="6">
    <location>
        <begin position="150"/>
        <end position="172"/>
    </location>
</feature>
<dbReference type="GO" id="GO:1990961">
    <property type="term" value="P:xenobiotic detoxification by transmembrane export across the plasma membrane"/>
    <property type="evidence" value="ECO:0007669"/>
    <property type="project" value="InterPro"/>
</dbReference>
<dbReference type="GO" id="GO:0016020">
    <property type="term" value="C:membrane"/>
    <property type="evidence" value="ECO:0007669"/>
    <property type="project" value="UniProtKB-SubCell"/>
</dbReference>
<feature type="transmembrane region" description="Helical" evidence="6">
    <location>
        <begin position="224"/>
        <end position="243"/>
    </location>
</feature>
<dbReference type="Proteomes" id="UP000626092">
    <property type="component" value="Unassembled WGS sequence"/>
</dbReference>
<keyword evidence="4 6" id="KW-1133">Transmembrane helix</keyword>
<evidence type="ECO:0000313" key="8">
    <source>
        <dbReference type="EMBL" id="KAF7150963.1"/>
    </source>
</evidence>
<feature type="transmembrane region" description="Helical" evidence="6">
    <location>
        <begin position="64"/>
        <end position="86"/>
    </location>
</feature>
<protein>
    <recommendedName>
        <fullName evidence="6">Protein DETOXIFICATION</fullName>
    </recommendedName>
    <alternativeName>
        <fullName evidence="6">Multidrug and toxic compound extrusion protein</fullName>
    </alternativeName>
</protein>
<accession>A0A834HD92</accession>
<dbReference type="PANTHER" id="PTHR11206">
    <property type="entry name" value="MULTIDRUG RESISTANCE PROTEIN"/>
    <property type="match status" value="1"/>
</dbReference>
<comment type="caution">
    <text evidence="8">The sequence shown here is derived from an EMBL/GenBank/DDBJ whole genome shotgun (WGS) entry which is preliminary data.</text>
</comment>
<dbReference type="AlphaFoldDB" id="A0A834HD92"/>
<evidence type="ECO:0000256" key="4">
    <source>
        <dbReference type="ARBA" id="ARBA00022989"/>
    </source>
</evidence>
<keyword evidence="9" id="KW-1185">Reference proteome</keyword>
<feature type="transmembrane region" description="Helical" evidence="6">
    <location>
        <begin position="106"/>
        <end position="130"/>
    </location>
</feature>
<evidence type="ECO:0000256" key="1">
    <source>
        <dbReference type="ARBA" id="ARBA00004141"/>
    </source>
</evidence>
<feature type="region of interest" description="Disordered" evidence="7">
    <location>
        <begin position="24"/>
        <end position="46"/>
    </location>
</feature>
<sequence length="486" mass="52207">MKQIIPASCQTLAIGMGSQTNELHQPILQPTTPPPPSTGAHSSSTELENILSDTQLPFSTRLRLAGWLELKLLFCFAGPAVMMYMINNAMSLSTRIFAGHLGNLELAAASLGNSGIQLFAYGLMLGMGSAVETLCGQAYGAHKYEMLGVYLQRATLVLTLTGIPMTVIYLLSKKILLLLGESNAVASEAAIFVYGLIPQIFAYAINFPIQKFLQSQSIVAPGAYISASTLALHLILILVAGLLKNPEIALDALSVCMGINGLLFMVSVGFNAAASVRVGNELGAGHPKSAAFSVVMVNLVSFIIAVVEAMVVLSLRNVISYAFTSGETVANAVSELCPFLAVTLILNGIQPVLSGVAVGCGWQAFVAYVNVGCYYFIGLPIGCVLGFKFDFGAKVLICQLNMMYEMLLSMYVQGDMVWNDRGNSNANCHLNLDNLSNRLEQRENFEVYTHHVEKAKMRLDKWDDTVTQPLLKDSIDAGEDGNGASH</sequence>
<name>A0A834HD92_RHOSS</name>
<feature type="transmembrane region" description="Helical" evidence="6">
    <location>
        <begin position="184"/>
        <end position="204"/>
    </location>
</feature>
<reference evidence="8" key="1">
    <citation type="submission" date="2019-11" db="EMBL/GenBank/DDBJ databases">
        <authorList>
            <person name="Liu Y."/>
            <person name="Hou J."/>
            <person name="Li T.-Q."/>
            <person name="Guan C.-H."/>
            <person name="Wu X."/>
            <person name="Wu H.-Z."/>
            <person name="Ling F."/>
            <person name="Zhang R."/>
            <person name="Shi X.-G."/>
            <person name="Ren J.-P."/>
            <person name="Chen E.-F."/>
            <person name="Sun J.-M."/>
        </authorList>
    </citation>
    <scope>NUCLEOTIDE SEQUENCE</scope>
    <source>
        <strain evidence="8">Adult_tree_wgs_1</strain>
        <tissue evidence="8">Leaves</tissue>
    </source>
</reference>
<comment type="caution">
    <text evidence="6">Lacks conserved residue(s) required for the propagation of feature annotation.</text>
</comment>
<evidence type="ECO:0000256" key="7">
    <source>
        <dbReference type="SAM" id="MobiDB-lite"/>
    </source>
</evidence>
<evidence type="ECO:0000256" key="5">
    <source>
        <dbReference type="ARBA" id="ARBA00023136"/>
    </source>
</evidence>
<dbReference type="InterPro" id="IPR045069">
    <property type="entry name" value="MATE_euk"/>
</dbReference>